<comment type="function">
    <text evidence="13 15">Possesses two activities: a DNA synthesis (polymerase) and an exonucleolytic activity that degrades single-stranded DNA in the 3' to 5' direction. Has a template-primer preference which is characteristic of a replicative DNA polymerase.</text>
</comment>
<name>D5VRC8_METIM</name>
<evidence type="ECO:0000256" key="12">
    <source>
        <dbReference type="ARBA" id="ARBA00023268"/>
    </source>
</evidence>
<dbReference type="GO" id="GO:0042575">
    <property type="term" value="C:DNA polymerase complex"/>
    <property type="evidence" value="ECO:0007669"/>
    <property type="project" value="TreeGrafter"/>
</dbReference>
<dbReference type="InterPro" id="IPR011149">
    <property type="entry name" value="Pol2_small_arc"/>
</dbReference>
<evidence type="ECO:0000313" key="18">
    <source>
        <dbReference type="EMBL" id="ADG13131.1"/>
    </source>
</evidence>
<evidence type="ECO:0000256" key="2">
    <source>
        <dbReference type="ARBA" id="ARBA00006035"/>
    </source>
</evidence>
<evidence type="ECO:0000256" key="9">
    <source>
        <dbReference type="ARBA" id="ARBA00022839"/>
    </source>
</evidence>
<dbReference type="STRING" id="573063.Metin_0461"/>
<dbReference type="FunFam" id="3.60.21.50:FF:000003">
    <property type="entry name" value="DNA polymerase II small subunit"/>
    <property type="match status" value="1"/>
</dbReference>
<dbReference type="NCBIfam" id="NF003119">
    <property type="entry name" value="PRK04036.1-4"/>
    <property type="match status" value="1"/>
</dbReference>
<dbReference type="EMBL" id="CP002009">
    <property type="protein sequence ID" value="ADG13131.1"/>
    <property type="molecule type" value="Genomic_DNA"/>
</dbReference>
<dbReference type="OrthoDB" id="372039at2157"/>
<keyword evidence="8 15" id="KW-0378">Hydrolase</keyword>
<dbReference type="InterPro" id="IPR004843">
    <property type="entry name" value="Calcineurin-like_PHP"/>
</dbReference>
<evidence type="ECO:0000256" key="14">
    <source>
        <dbReference type="ARBA" id="ARBA00049244"/>
    </source>
</evidence>
<evidence type="ECO:0000313" key="19">
    <source>
        <dbReference type="Proteomes" id="UP000002061"/>
    </source>
</evidence>
<keyword evidence="19" id="KW-1185">Reference proteome</keyword>
<feature type="coiled-coil region" evidence="16">
    <location>
        <begin position="89"/>
        <end position="139"/>
    </location>
</feature>
<evidence type="ECO:0000256" key="4">
    <source>
        <dbReference type="ARBA" id="ARBA00022679"/>
    </source>
</evidence>
<dbReference type="EC" id="2.7.7.7" evidence="15"/>
<dbReference type="GO" id="GO:0003677">
    <property type="term" value="F:DNA binding"/>
    <property type="evidence" value="ECO:0007669"/>
    <property type="project" value="UniProtKB-UniRule"/>
</dbReference>
<evidence type="ECO:0000256" key="8">
    <source>
        <dbReference type="ARBA" id="ARBA00022801"/>
    </source>
</evidence>
<evidence type="ECO:0000256" key="13">
    <source>
        <dbReference type="ARBA" id="ARBA00024817"/>
    </source>
</evidence>
<comment type="catalytic activity">
    <reaction evidence="14 15">
        <text>DNA(n) + a 2'-deoxyribonucleoside 5'-triphosphate = DNA(n+1) + diphosphate</text>
        <dbReference type="Rhea" id="RHEA:22508"/>
        <dbReference type="Rhea" id="RHEA-COMP:17339"/>
        <dbReference type="Rhea" id="RHEA-COMP:17340"/>
        <dbReference type="ChEBI" id="CHEBI:33019"/>
        <dbReference type="ChEBI" id="CHEBI:61560"/>
        <dbReference type="ChEBI" id="CHEBI:173112"/>
        <dbReference type="EC" id="2.7.7.7"/>
    </reaction>
</comment>
<dbReference type="AlphaFoldDB" id="D5VRC8"/>
<keyword evidence="4 15" id="KW-0808">Transferase</keyword>
<dbReference type="InterPro" id="IPR029052">
    <property type="entry name" value="Metallo-depent_PP-like"/>
</dbReference>
<keyword evidence="12 15" id="KW-0511">Multifunctional enzyme</keyword>
<dbReference type="PIRSF" id="PIRSF000803">
    <property type="entry name" value="Arc_Pol2_small"/>
    <property type="match status" value="1"/>
</dbReference>
<dbReference type="GeneID" id="9131466"/>
<evidence type="ECO:0000256" key="5">
    <source>
        <dbReference type="ARBA" id="ARBA00022695"/>
    </source>
</evidence>
<keyword evidence="10 15" id="KW-0239">DNA-directed DNA polymerase</keyword>
<reference evidence="18" key="1">
    <citation type="submission" date="2010-04" db="EMBL/GenBank/DDBJ databases">
        <title>Complete sequence of Methanocaldococcus infernus ME.</title>
        <authorList>
            <consortium name="US DOE Joint Genome Institute"/>
            <person name="Lucas S."/>
            <person name="Copeland A."/>
            <person name="Lapidus A."/>
            <person name="Cheng J.-F."/>
            <person name="Bruce D."/>
            <person name="Goodwin L."/>
            <person name="Pitluck S."/>
            <person name="Munk A.C."/>
            <person name="Detter J.C."/>
            <person name="Han C."/>
            <person name="Tapia R."/>
            <person name="Land M."/>
            <person name="Hauser L."/>
            <person name="Kyrpides N."/>
            <person name="Mikhailova N."/>
            <person name="Sieprawska-Lupa M."/>
            <person name="Whitman W.B."/>
            <person name="Woyke T."/>
        </authorList>
    </citation>
    <scope>NUCLEOTIDE SEQUENCE [LARGE SCALE GENOMIC DNA]</scope>
    <source>
        <strain evidence="18">ME</strain>
    </source>
</reference>
<dbReference type="GO" id="GO:0006308">
    <property type="term" value="P:DNA catabolic process"/>
    <property type="evidence" value="ECO:0007669"/>
    <property type="project" value="UniProtKB-UniRule"/>
</dbReference>
<evidence type="ECO:0000259" key="17">
    <source>
        <dbReference type="Pfam" id="PF00149"/>
    </source>
</evidence>
<proteinExistence type="inferred from homology"/>
<dbReference type="EC" id="3.1.11.1" evidence="15"/>
<keyword evidence="16" id="KW-0175">Coiled coil</keyword>
<comment type="subunit">
    <text evidence="3 15">Heterodimer of a large subunit and a small subunit.</text>
</comment>
<evidence type="ECO:0000256" key="15">
    <source>
        <dbReference type="HAMAP-Rule" id="MF_00325"/>
    </source>
</evidence>
<dbReference type="Pfam" id="PF00149">
    <property type="entry name" value="Metallophos"/>
    <property type="match status" value="1"/>
</dbReference>
<comment type="similarity">
    <text evidence="2 15">Belongs to the DNA polymerase delta/II small subunit family.</text>
</comment>
<dbReference type="PANTHER" id="PTHR10416:SF0">
    <property type="entry name" value="DNA POLYMERASE DELTA SUBUNIT 2"/>
    <property type="match status" value="1"/>
</dbReference>
<dbReference type="Proteomes" id="UP000002061">
    <property type="component" value="Chromosome"/>
</dbReference>
<dbReference type="GO" id="GO:0006271">
    <property type="term" value="P:DNA strand elongation involved in DNA replication"/>
    <property type="evidence" value="ECO:0007669"/>
    <property type="project" value="TreeGrafter"/>
</dbReference>
<dbReference type="CDD" id="cd07386">
    <property type="entry name" value="MPP_DNA_pol_II_small_archeal_C"/>
    <property type="match status" value="1"/>
</dbReference>
<evidence type="ECO:0000256" key="1">
    <source>
        <dbReference type="ARBA" id="ARBA00000563"/>
    </source>
</evidence>
<dbReference type="InterPro" id="IPR024826">
    <property type="entry name" value="DNA_pol_delta/II_ssu"/>
</dbReference>
<dbReference type="HAMAP" id="MF_00325">
    <property type="entry name" value="DNApol_II_A_arch"/>
    <property type="match status" value="1"/>
</dbReference>
<sequence length="560" mass="66203">MINKFLEIEVLLSPEVYEELKKLSEERIEELIEKIREFKFYNRDFILLDKKFFEIFLYESLEDIIKKYKNFDFIYYYTGVTLETEEKPIKEEETKVEEKEEIKEETKEETIEEVKEEIKEEHIKELERVEKIRESFKGKIEFIAKDIETRISIYEDTDVSNKSTCEGKIDDFIRYFRDRFERLKKFIERRAGRKALPISKLENYKGEEVFTVGMVYDVRDRGDKVIVEIEDEEERVLAVIDKELYKKSGEILLDEVIGFIGKFNRYLYVKDIIRPSINKPYINKTKEELYMAFLSDIHVGSNEFLYKDFEKFIEFLNGNVKNSLEEKIVSRLKYICIAGDLVDGIGVYPGQEEDLYEIDIMKQYEEVAKYIEQIPEHIAIVISPGNHDAVRPAEPQPRLPKEIIKLFNRENIYFVGNPCTLNIHGLDTLLYHGRSFDDLVSQIPTASYENPFTIMKEVIKRRHLSPVYGGRCPITPEEKDYLVIERDIDILHTGHIHINGYGIYRNVALINSGTFQEQTDFQKRMGIKPTPSIVPILRLDRLGESNHYIEWDRGIVEVKI</sequence>
<dbReference type="GO" id="GO:0003887">
    <property type="term" value="F:DNA-directed DNA polymerase activity"/>
    <property type="evidence" value="ECO:0007669"/>
    <property type="project" value="UniProtKB-UniRule"/>
</dbReference>
<organism evidence="18 19">
    <name type="scientific">Methanocaldococcus infernus (strain DSM 11812 / JCM 15783 / ME)</name>
    <dbReference type="NCBI Taxonomy" id="573063"/>
    <lineage>
        <taxon>Archaea</taxon>
        <taxon>Methanobacteriati</taxon>
        <taxon>Methanobacteriota</taxon>
        <taxon>Methanomada group</taxon>
        <taxon>Methanococci</taxon>
        <taxon>Methanococcales</taxon>
        <taxon>Methanocaldococcaceae</taxon>
        <taxon>Methanocaldococcus</taxon>
    </lineage>
</organism>
<comment type="catalytic activity">
    <reaction evidence="1 15">
        <text>Exonucleolytic cleavage in the 3'- to 5'-direction to yield nucleoside 5'-phosphates.</text>
        <dbReference type="EC" id="3.1.11.1"/>
    </reaction>
</comment>
<keyword evidence="11 15" id="KW-0238">DNA-binding</keyword>
<dbReference type="RefSeq" id="WP_013099877.1">
    <property type="nucleotide sequence ID" value="NC_014122.1"/>
</dbReference>
<dbReference type="NCBIfam" id="NF003118">
    <property type="entry name" value="PRK04036.1-3"/>
    <property type="match status" value="1"/>
</dbReference>
<accession>D5VRC8</accession>
<evidence type="ECO:0000256" key="11">
    <source>
        <dbReference type="ARBA" id="ARBA00023125"/>
    </source>
</evidence>
<dbReference type="GO" id="GO:0008310">
    <property type="term" value="F:single-stranded DNA 3'-5' DNA exonuclease activity"/>
    <property type="evidence" value="ECO:0007669"/>
    <property type="project" value="UniProtKB-EC"/>
</dbReference>
<keyword evidence="5 15" id="KW-0548">Nucleotidyltransferase</keyword>
<protein>
    <recommendedName>
        <fullName evidence="15">DNA polymerase II small subunit</fullName>
        <shortName evidence="15">Pol II</shortName>
        <ecNumber evidence="15">2.7.7.7</ecNumber>
    </recommendedName>
    <alternativeName>
        <fullName evidence="15">Exodeoxyribonuclease small subunit</fullName>
        <ecNumber evidence="15">3.1.11.1</ecNumber>
    </alternativeName>
</protein>
<keyword evidence="9 15" id="KW-0269">Exonuclease</keyword>
<dbReference type="PANTHER" id="PTHR10416">
    <property type="entry name" value="DNA POLYMERASE DELTA SUBUNIT 2"/>
    <property type="match status" value="1"/>
</dbReference>
<evidence type="ECO:0000256" key="6">
    <source>
        <dbReference type="ARBA" id="ARBA00022705"/>
    </source>
</evidence>
<gene>
    <name evidence="15" type="primary">polB</name>
    <name evidence="18" type="ordered locus">Metin_0461</name>
</gene>
<dbReference type="HOGENOM" id="CLU_027850_1_0_2"/>
<dbReference type="Gene3D" id="3.60.21.50">
    <property type="match status" value="1"/>
</dbReference>
<dbReference type="SUPFAM" id="SSF56300">
    <property type="entry name" value="Metallo-dependent phosphatases"/>
    <property type="match status" value="1"/>
</dbReference>
<evidence type="ECO:0000256" key="3">
    <source>
        <dbReference type="ARBA" id="ARBA00011315"/>
    </source>
</evidence>
<keyword evidence="6 15" id="KW-0235">DNA replication</keyword>
<evidence type="ECO:0000256" key="16">
    <source>
        <dbReference type="SAM" id="Coils"/>
    </source>
</evidence>
<evidence type="ECO:0000256" key="7">
    <source>
        <dbReference type="ARBA" id="ARBA00022722"/>
    </source>
</evidence>
<dbReference type="eggNOG" id="arCOG04455">
    <property type="taxonomic scope" value="Archaea"/>
</dbReference>
<dbReference type="KEGG" id="mif:Metin_0461"/>
<keyword evidence="7 15" id="KW-0540">Nuclease</keyword>
<evidence type="ECO:0000256" key="10">
    <source>
        <dbReference type="ARBA" id="ARBA00022932"/>
    </source>
</evidence>
<feature type="domain" description="Calcineurin-like phosphoesterase" evidence="17">
    <location>
        <begin position="292"/>
        <end position="498"/>
    </location>
</feature>